<comment type="caution">
    <text evidence="3">The sequence shown here is derived from an EMBL/GenBank/DDBJ whole genome shotgun (WGS) entry which is preliminary data.</text>
</comment>
<dbReference type="Proteomes" id="UP001321473">
    <property type="component" value="Unassembled WGS sequence"/>
</dbReference>
<evidence type="ECO:0000256" key="2">
    <source>
        <dbReference type="SAM" id="Phobius"/>
    </source>
</evidence>
<accession>A0AAQ4EPI8</accession>
<name>A0AAQ4EPI8_AMBAM</name>
<dbReference type="InterPro" id="IPR000718">
    <property type="entry name" value="Peptidase_M13"/>
</dbReference>
<keyword evidence="2" id="KW-0812">Transmembrane</keyword>
<dbReference type="AlphaFoldDB" id="A0AAQ4EPI8"/>
<feature type="compositionally biased region" description="Basic and acidic residues" evidence="1">
    <location>
        <begin position="26"/>
        <end position="36"/>
    </location>
</feature>
<evidence type="ECO:0000256" key="1">
    <source>
        <dbReference type="SAM" id="MobiDB-lite"/>
    </source>
</evidence>
<feature type="region of interest" description="Disordered" evidence="1">
    <location>
        <begin position="1"/>
        <end position="52"/>
    </location>
</feature>
<keyword evidence="2" id="KW-1133">Transmembrane helix</keyword>
<feature type="compositionally biased region" description="Low complexity" evidence="1">
    <location>
        <begin position="15"/>
        <end position="25"/>
    </location>
</feature>
<dbReference type="SUPFAM" id="SSF55486">
    <property type="entry name" value="Metalloproteases ('zincins'), catalytic domain"/>
    <property type="match status" value="1"/>
</dbReference>
<dbReference type="PROSITE" id="PS51885">
    <property type="entry name" value="NEPRILYSIN"/>
    <property type="match status" value="1"/>
</dbReference>
<keyword evidence="2" id="KW-0472">Membrane</keyword>
<dbReference type="EMBL" id="JARKHS020012769">
    <property type="protein sequence ID" value="KAK8776600.1"/>
    <property type="molecule type" value="Genomic_DNA"/>
</dbReference>
<proteinExistence type="predicted"/>
<evidence type="ECO:0000313" key="4">
    <source>
        <dbReference type="Proteomes" id="UP001321473"/>
    </source>
</evidence>
<sequence>MRPLLPAYNSSLSRDPNGPNAPGADADGRDAGRERAGGGVQQGAPEDDAVDDEEVDRLASWLSLFRMLVIFLPLFALCLPTLLGDWERARRNETMITPRRFVSLVTPRGSSLRRQESRTTCRTEACMAAAANVSLDPTVNPCDDLFGHVCNNWIRNHRIDEYVGS</sequence>
<protein>
    <submittedName>
        <fullName evidence="3">Uncharacterized protein</fullName>
    </submittedName>
</protein>
<evidence type="ECO:0000313" key="3">
    <source>
        <dbReference type="EMBL" id="KAK8776600.1"/>
    </source>
</evidence>
<dbReference type="GO" id="GO:0004222">
    <property type="term" value="F:metalloendopeptidase activity"/>
    <property type="evidence" value="ECO:0007669"/>
    <property type="project" value="InterPro"/>
</dbReference>
<feature type="transmembrane region" description="Helical" evidence="2">
    <location>
        <begin position="64"/>
        <end position="83"/>
    </location>
</feature>
<dbReference type="GO" id="GO:0006508">
    <property type="term" value="P:proteolysis"/>
    <property type="evidence" value="ECO:0007669"/>
    <property type="project" value="InterPro"/>
</dbReference>
<dbReference type="InterPro" id="IPR024079">
    <property type="entry name" value="MetalloPept_cat_dom_sf"/>
</dbReference>
<reference evidence="3 4" key="1">
    <citation type="journal article" date="2023" name="Arcadia Sci">
        <title>De novo assembly of a long-read Amblyomma americanum tick genome.</title>
        <authorList>
            <person name="Chou S."/>
            <person name="Poskanzer K.E."/>
            <person name="Rollins M."/>
            <person name="Thuy-Boun P.S."/>
        </authorList>
    </citation>
    <scope>NUCLEOTIDE SEQUENCE [LARGE SCALE GENOMIC DNA]</scope>
    <source>
        <strain evidence="3">F_SG_1</strain>
        <tissue evidence="3">Salivary glands</tissue>
    </source>
</reference>
<dbReference type="Gene3D" id="3.40.390.10">
    <property type="entry name" value="Collagenase (Catalytic Domain)"/>
    <property type="match status" value="1"/>
</dbReference>
<organism evidence="3 4">
    <name type="scientific">Amblyomma americanum</name>
    <name type="common">Lone star tick</name>
    <dbReference type="NCBI Taxonomy" id="6943"/>
    <lineage>
        <taxon>Eukaryota</taxon>
        <taxon>Metazoa</taxon>
        <taxon>Ecdysozoa</taxon>
        <taxon>Arthropoda</taxon>
        <taxon>Chelicerata</taxon>
        <taxon>Arachnida</taxon>
        <taxon>Acari</taxon>
        <taxon>Parasitiformes</taxon>
        <taxon>Ixodida</taxon>
        <taxon>Ixodoidea</taxon>
        <taxon>Ixodidae</taxon>
        <taxon>Amblyomminae</taxon>
        <taxon>Amblyomma</taxon>
    </lineage>
</organism>
<gene>
    <name evidence="3" type="ORF">V5799_030054</name>
</gene>
<keyword evidence="4" id="KW-1185">Reference proteome</keyword>